<name>A0A7C8Z3G9_OPUST</name>
<protein>
    <submittedName>
        <fullName evidence="2">Uncharacterized protein</fullName>
    </submittedName>
</protein>
<feature type="transmembrane region" description="Helical" evidence="1">
    <location>
        <begin position="20"/>
        <end position="38"/>
    </location>
</feature>
<sequence length="104" mass="12359">MIVKNFVVRYKIRYLKRTPLVVVMLHQFFLINKTRWWFIRSFSIINVKHILVNRKIGWYLRGVSDHFSHNIDCCLDLVRVFIKGCRKVEASSAVAHQNDLLALT</sequence>
<keyword evidence="1" id="KW-0812">Transmembrane</keyword>
<keyword evidence="1" id="KW-0472">Membrane</keyword>
<keyword evidence="1" id="KW-1133">Transmembrane helix</keyword>
<proteinExistence type="predicted"/>
<organism evidence="2">
    <name type="scientific">Opuntia streptacantha</name>
    <name type="common">Prickly pear cactus</name>
    <name type="synonym">Opuntia cardona</name>
    <dbReference type="NCBI Taxonomy" id="393608"/>
    <lineage>
        <taxon>Eukaryota</taxon>
        <taxon>Viridiplantae</taxon>
        <taxon>Streptophyta</taxon>
        <taxon>Embryophyta</taxon>
        <taxon>Tracheophyta</taxon>
        <taxon>Spermatophyta</taxon>
        <taxon>Magnoliopsida</taxon>
        <taxon>eudicotyledons</taxon>
        <taxon>Gunneridae</taxon>
        <taxon>Pentapetalae</taxon>
        <taxon>Caryophyllales</taxon>
        <taxon>Cactineae</taxon>
        <taxon>Cactaceae</taxon>
        <taxon>Opuntioideae</taxon>
        <taxon>Opuntia</taxon>
    </lineage>
</organism>
<dbReference type="EMBL" id="GISG01083421">
    <property type="protein sequence ID" value="MBA4632615.1"/>
    <property type="molecule type" value="Transcribed_RNA"/>
</dbReference>
<accession>A0A7C8Z3G9</accession>
<evidence type="ECO:0000256" key="1">
    <source>
        <dbReference type="SAM" id="Phobius"/>
    </source>
</evidence>
<evidence type="ECO:0000313" key="2">
    <source>
        <dbReference type="EMBL" id="MBA4632615.1"/>
    </source>
</evidence>
<reference evidence="2" key="2">
    <citation type="submission" date="2020-07" db="EMBL/GenBank/DDBJ databases">
        <authorList>
            <person name="Vera ALvarez R."/>
            <person name="Arias-Moreno D.M."/>
            <person name="Jimenez-Jacinto V."/>
            <person name="Jimenez-Bremont J.F."/>
            <person name="Swaminathan K."/>
            <person name="Moose S.P."/>
            <person name="Guerrero-Gonzalez M.L."/>
            <person name="Marino-Ramirez L."/>
            <person name="Landsman D."/>
            <person name="Rodriguez-Kessler M."/>
            <person name="Delgado-Sanchez P."/>
        </authorList>
    </citation>
    <scope>NUCLEOTIDE SEQUENCE</scope>
    <source>
        <tissue evidence="2">Cladode</tissue>
    </source>
</reference>
<reference evidence="2" key="1">
    <citation type="journal article" date="2013" name="J. Plant Res.">
        <title>Effect of fungi and light on seed germination of three Opuntia species from semiarid lands of central Mexico.</title>
        <authorList>
            <person name="Delgado-Sanchez P."/>
            <person name="Jimenez-Bremont J.F."/>
            <person name="Guerrero-Gonzalez Mde L."/>
            <person name="Flores J."/>
        </authorList>
    </citation>
    <scope>NUCLEOTIDE SEQUENCE</scope>
    <source>
        <tissue evidence="2">Cladode</tissue>
    </source>
</reference>
<dbReference type="AlphaFoldDB" id="A0A7C8Z3G9"/>